<protein>
    <submittedName>
        <fullName evidence="2">Uncharacterized protein</fullName>
    </submittedName>
</protein>
<comment type="caution">
    <text evidence="2">The sequence shown here is derived from an EMBL/GenBank/DDBJ whole genome shotgun (WGS) entry which is preliminary data.</text>
</comment>
<keyword evidence="3" id="KW-1185">Reference proteome</keyword>
<evidence type="ECO:0000256" key="1">
    <source>
        <dbReference type="SAM" id="MobiDB-lite"/>
    </source>
</evidence>
<reference evidence="2 3" key="1">
    <citation type="submission" date="2023-04" db="EMBL/GenBank/DDBJ databases">
        <title>Genome of Basidiobolus ranarum AG-B5.</title>
        <authorList>
            <person name="Stajich J.E."/>
            <person name="Carter-House D."/>
            <person name="Gryganskyi A."/>
        </authorList>
    </citation>
    <scope>NUCLEOTIDE SEQUENCE [LARGE SCALE GENOMIC DNA]</scope>
    <source>
        <strain evidence="2 3">AG-B5</strain>
    </source>
</reference>
<feature type="compositionally biased region" description="Basic and acidic residues" evidence="1">
    <location>
        <begin position="18"/>
        <end position="40"/>
    </location>
</feature>
<organism evidence="2 3">
    <name type="scientific">Basidiobolus ranarum</name>
    <dbReference type="NCBI Taxonomy" id="34480"/>
    <lineage>
        <taxon>Eukaryota</taxon>
        <taxon>Fungi</taxon>
        <taxon>Fungi incertae sedis</taxon>
        <taxon>Zoopagomycota</taxon>
        <taxon>Entomophthoromycotina</taxon>
        <taxon>Basidiobolomycetes</taxon>
        <taxon>Basidiobolales</taxon>
        <taxon>Basidiobolaceae</taxon>
        <taxon>Basidiobolus</taxon>
    </lineage>
</organism>
<feature type="non-terminal residue" evidence="2">
    <location>
        <position position="1"/>
    </location>
</feature>
<sequence length="100" mass="11074">AEHDFRFLRAPVKTKQPFGHEAKEVLKEKEASKPKGKAKEPGSLGSTVPLIKFFTPLQRSVFPESEIPADILAKRLNFTMEPGTPAGRMLILEVYPTPGT</sequence>
<accession>A0ABR2WCC1</accession>
<name>A0ABR2WCC1_9FUNG</name>
<dbReference type="EMBL" id="JASJQH010005690">
    <property type="protein sequence ID" value="KAK9744006.1"/>
    <property type="molecule type" value="Genomic_DNA"/>
</dbReference>
<evidence type="ECO:0000313" key="2">
    <source>
        <dbReference type="EMBL" id="KAK9744006.1"/>
    </source>
</evidence>
<proteinExistence type="predicted"/>
<gene>
    <name evidence="2" type="ORF">K7432_018325</name>
</gene>
<dbReference type="Proteomes" id="UP001479436">
    <property type="component" value="Unassembled WGS sequence"/>
</dbReference>
<evidence type="ECO:0000313" key="3">
    <source>
        <dbReference type="Proteomes" id="UP001479436"/>
    </source>
</evidence>
<feature type="region of interest" description="Disordered" evidence="1">
    <location>
        <begin position="18"/>
        <end position="46"/>
    </location>
</feature>